<gene>
    <name evidence="3" type="ORF">ST44_06380</name>
</gene>
<sequence>MRKLTLAAALMMAATTFAQETKQTPWFSNIKLSGYGLVEYQYSGQQGNKSNTFDLRLVRVSLDGRLKGDFYWKAQMQINGNTTNNGTSPRLVDLFAEWQKYPFLRVKAGQFKLPFTFENPMHPIDQGFMSYSQNVSCLSGFSDRSGQQSSNGRDIGIQLQGDFLNVGKGRPLFHYQAGVFNGQGINRKDVDQQKTVAGGVWVMPVEGMRIGVFGLEGSYARKWSYTDEAGQKHSVTKSLPQHRYAVSAEYVTKSDWTFRSEYIHSTGEGFKTSDNEKNADLTLNGYGSKADGLYALAIAPIKKKKAHVKARYNMYRRNGEWDKSKTMYEIGADYKFSKNIGVTAEYVFVNDRTLNKHNYNMADVQLQFRF</sequence>
<organism evidence="3 4">
    <name type="scientific">Prevotella pectinovora</name>
    <dbReference type="NCBI Taxonomy" id="1602169"/>
    <lineage>
        <taxon>Bacteria</taxon>
        <taxon>Pseudomonadati</taxon>
        <taxon>Bacteroidota</taxon>
        <taxon>Bacteroidia</taxon>
        <taxon>Bacteroidales</taxon>
        <taxon>Prevotellaceae</taxon>
        <taxon>Prevotella</taxon>
    </lineage>
</organism>
<evidence type="ECO:0000256" key="1">
    <source>
        <dbReference type="SAM" id="SignalP"/>
    </source>
</evidence>
<evidence type="ECO:0000313" key="4">
    <source>
        <dbReference type="Proteomes" id="UP000032046"/>
    </source>
</evidence>
<dbReference type="SUPFAM" id="SSF56935">
    <property type="entry name" value="Porins"/>
    <property type="match status" value="1"/>
</dbReference>
<dbReference type="Gene3D" id="2.40.160.10">
    <property type="entry name" value="Porin"/>
    <property type="match status" value="1"/>
</dbReference>
<evidence type="ECO:0000259" key="2">
    <source>
        <dbReference type="Pfam" id="PF13609"/>
    </source>
</evidence>
<feature type="chain" id="PRO_5002224875" evidence="1">
    <location>
        <begin position="19"/>
        <end position="370"/>
    </location>
</feature>
<feature type="domain" description="Porin" evidence="2">
    <location>
        <begin position="6"/>
        <end position="352"/>
    </location>
</feature>
<dbReference type="AlphaFoldDB" id="A0A0D0J019"/>
<proteinExistence type="predicted"/>
<dbReference type="RefSeq" id="WP_042519048.1">
    <property type="nucleotide sequence ID" value="NZ_DBEXRU010000300.1"/>
</dbReference>
<reference evidence="3 4" key="1">
    <citation type="submission" date="2015-01" db="EMBL/GenBank/DDBJ databases">
        <title>Comparative genomics of non-oral Prevotella species.</title>
        <authorList>
            <person name="Accetto T."/>
            <person name="Nograsek B."/>
            <person name="Avgustin G."/>
        </authorList>
    </citation>
    <scope>NUCLEOTIDE SEQUENCE [LARGE SCALE GENOMIC DNA]</scope>
    <source>
        <strain evidence="3 4">P5-119</strain>
    </source>
</reference>
<dbReference type="InterPro" id="IPR033900">
    <property type="entry name" value="Gram_neg_porin_domain"/>
</dbReference>
<dbReference type="EMBL" id="JXQK01000052">
    <property type="protein sequence ID" value="KIP62641.1"/>
    <property type="molecule type" value="Genomic_DNA"/>
</dbReference>
<keyword evidence="1" id="KW-0732">Signal</keyword>
<dbReference type="STRING" id="1602171.ST44_06380"/>
<protein>
    <submittedName>
        <fullName evidence="3">Porin</fullName>
    </submittedName>
</protein>
<dbReference type="OrthoDB" id="9807854at2"/>
<comment type="caution">
    <text evidence="3">The sequence shown here is derived from an EMBL/GenBank/DDBJ whole genome shotgun (WGS) entry which is preliminary data.</text>
</comment>
<evidence type="ECO:0000313" key="3">
    <source>
        <dbReference type="EMBL" id="KIP62641.1"/>
    </source>
</evidence>
<name>A0A0D0J019_9BACT</name>
<dbReference type="InterPro" id="IPR023614">
    <property type="entry name" value="Porin_dom_sf"/>
</dbReference>
<dbReference type="Pfam" id="PF13609">
    <property type="entry name" value="Porin_4"/>
    <property type="match status" value="1"/>
</dbReference>
<dbReference type="GO" id="GO:0015288">
    <property type="term" value="F:porin activity"/>
    <property type="evidence" value="ECO:0007669"/>
    <property type="project" value="InterPro"/>
</dbReference>
<dbReference type="GeneID" id="93483111"/>
<accession>A0A0D0J019</accession>
<dbReference type="Proteomes" id="UP000032046">
    <property type="component" value="Unassembled WGS sequence"/>
</dbReference>
<feature type="signal peptide" evidence="1">
    <location>
        <begin position="1"/>
        <end position="18"/>
    </location>
</feature>
<keyword evidence="4" id="KW-1185">Reference proteome</keyword>
<dbReference type="GO" id="GO:0016020">
    <property type="term" value="C:membrane"/>
    <property type="evidence" value="ECO:0007669"/>
    <property type="project" value="InterPro"/>
</dbReference>